<comment type="caution">
    <text evidence="3">The sequence shown here is derived from an EMBL/GenBank/DDBJ whole genome shotgun (WGS) entry which is preliminary data.</text>
</comment>
<reference evidence="3 4" key="1">
    <citation type="submission" date="2018-06" db="EMBL/GenBank/DDBJ databases">
        <title>Genomic Encyclopedia of Type Strains, Phase IV (KMG-IV): sequencing the most valuable type-strain genomes for metagenomic binning, comparative biology and taxonomic classification.</title>
        <authorList>
            <person name="Goeker M."/>
        </authorList>
    </citation>
    <scope>NUCLEOTIDE SEQUENCE [LARGE SCALE GENOMIC DNA]</scope>
    <source>
        <strain evidence="3 4">DSM 25520</strain>
    </source>
</reference>
<name>A0A366HG90_9BURK</name>
<gene>
    <name evidence="3" type="ORF">DFR37_10253</name>
</gene>
<dbReference type="NCBIfam" id="NF037995">
    <property type="entry name" value="TRAP_S1"/>
    <property type="match status" value="1"/>
</dbReference>
<dbReference type="InterPro" id="IPR019546">
    <property type="entry name" value="TAT_signal_bac_arc"/>
</dbReference>
<evidence type="ECO:0000313" key="3">
    <source>
        <dbReference type="EMBL" id="RBP41674.1"/>
    </source>
</evidence>
<dbReference type="PANTHER" id="PTHR33376:SF15">
    <property type="entry name" value="BLL6794 PROTEIN"/>
    <property type="match status" value="1"/>
</dbReference>
<dbReference type="InterPro" id="IPR006311">
    <property type="entry name" value="TAT_signal"/>
</dbReference>
<evidence type="ECO:0000313" key="4">
    <source>
        <dbReference type="Proteomes" id="UP000253628"/>
    </source>
</evidence>
<dbReference type="NCBIfam" id="TIGR01409">
    <property type="entry name" value="TAT_signal_seq"/>
    <property type="match status" value="1"/>
</dbReference>
<sequence>MNTRRKFLGAAAAAAVTVLMSPAVAEQVYELKVSSYLPPSHTINREITRWAADLKQKSNGRLILKLFPSSQMGPVNRQFDLARTGVADISYVLQGATPGRFPLTELAQYPTLIPNGKVGSQALMDIKDLLEKEYTGVKVLYFMSTPPIPLLTSTKEITTIGQMHGLRIRHPGTVYASLISALGATPVGVAPSEVADALNKGTIDGTLMSYEGAESFQLGTDLKYATAFNAGVVTFAMVMNPKSYAGLPADLQKLIDETTGNVGAKRVGTDSDEADERGLVYMRKHGVKVVSLGEADSKAYEKITSKLINDKVAALEEKGLPGKVALQRLKEAIAARAKGQ</sequence>
<dbReference type="CDD" id="cd13665">
    <property type="entry name" value="PBP2_TRAP_Dctp3_4"/>
    <property type="match status" value="1"/>
</dbReference>
<dbReference type="PROSITE" id="PS51318">
    <property type="entry name" value="TAT"/>
    <property type="match status" value="1"/>
</dbReference>
<dbReference type="AlphaFoldDB" id="A0A366HG90"/>
<feature type="chain" id="PRO_5016966668" evidence="2">
    <location>
        <begin position="26"/>
        <end position="340"/>
    </location>
</feature>
<dbReference type="Proteomes" id="UP000253628">
    <property type="component" value="Unassembled WGS sequence"/>
</dbReference>
<dbReference type="OrthoDB" id="8912194at2"/>
<evidence type="ECO:0000256" key="1">
    <source>
        <dbReference type="ARBA" id="ARBA00022729"/>
    </source>
</evidence>
<dbReference type="Pfam" id="PF03480">
    <property type="entry name" value="DctP"/>
    <property type="match status" value="1"/>
</dbReference>
<feature type="signal peptide" evidence="2">
    <location>
        <begin position="1"/>
        <end position="25"/>
    </location>
</feature>
<dbReference type="EMBL" id="QNRQ01000002">
    <property type="protein sequence ID" value="RBP41674.1"/>
    <property type="molecule type" value="Genomic_DNA"/>
</dbReference>
<accession>A0A366HG90</accession>
<dbReference type="InterPro" id="IPR018389">
    <property type="entry name" value="DctP_fam"/>
</dbReference>
<dbReference type="InterPro" id="IPR038404">
    <property type="entry name" value="TRAP_DctP_sf"/>
</dbReference>
<dbReference type="PANTHER" id="PTHR33376">
    <property type="match status" value="1"/>
</dbReference>
<dbReference type="Gene3D" id="3.40.190.170">
    <property type="entry name" value="Bacterial extracellular solute-binding protein, family 7"/>
    <property type="match status" value="1"/>
</dbReference>
<protein>
    <submittedName>
        <fullName evidence="3">Secreted protein</fullName>
    </submittedName>
</protein>
<keyword evidence="4" id="KW-1185">Reference proteome</keyword>
<keyword evidence="1 2" id="KW-0732">Signal</keyword>
<proteinExistence type="predicted"/>
<dbReference type="GO" id="GO:0055085">
    <property type="term" value="P:transmembrane transport"/>
    <property type="evidence" value="ECO:0007669"/>
    <property type="project" value="InterPro"/>
</dbReference>
<organism evidence="3 4">
    <name type="scientific">Eoetvoesiella caeni</name>
    <dbReference type="NCBI Taxonomy" id="645616"/>
    <lineage>
        <taxon>Bacteria</taxon>
        <taxon>Pseudomonadati</taxon>
        <taxon>Pseudomonadota</taxon>
        <taxon>Betaproteobacteria</taxon>
        <taxon>Burkholderiales</taxon>
        <taxon>Alcaligenaceae</taxon>
        <taxon>Eoetvoesiella</taxon>
    </lineage>
</organism>
<evidence type="ECO:0000256" key="2">
    <source>
        <dbReference type="SAM" id="SignalP"/>
    </source>
</evidence>
<dbReference type="RefSeq" id="WP_113931942.1">
    <property type="nucleotide sequence ID" value="NZ_JACCEU010000002.1"/>
</dbReference>